<dbReference type="InterPro" id="IPR003593">
    <property type="entry name" value="AAA+_ATPase"/>
</dbReference>
<keyword evidence="3 12" id="KW-0235">DNA replication</keyword>
<keyword evidence="9 12" id="KW-0539">Nucleus</keyword>
<comment type="function">
    <text evidence="12">Acts as component of the MCM2-7 complex (MCM complex) which is the replicative helicase essential for 'once per cell cycle' DNA replication initiation and elongation in eukaryotic cells. The active ATPase sites in the MCM2-7 ring are formed through the interaction surfaces of two neighboring subunits such that a critical structure of a conserved arginine finger motif is provided in trans relative to the ATP-binding site of the Walker A box of the adjacent subunit. The six ATPase active sites, however, are likely to contribute differentially to the complex helicase activity.</text>
</comment>
<dbReference type="CDD" id="cd17754">
    <property type="entry name" value="MCM3"/>
    <property type="match status" value="1"/>
</dbReference>
<dbReference type="InterPro" id="IPR056575">
    <property type="entry name" value="WH_MCM3_C"/>
</dbReference>
<dbReference type="Proteomes" id="UP000267096">
    <property type="component" value="Unassembled WGS sequence"/>
</dbReference>
<evidence type="ECO:0000256" key="2">
    <source>
        <dbReference type="ARBA" id="ARBA00008010"/>
    </source>
</evidence>
<dbReference type="Pfam" id="PF00493">
    <property type="entry name" value="MCM"/>
    <property type="match status" value="1"/>
</dbReference>
<dbReference type="Pfam" id="PF17207">
    <property type="entry name" value="MCM_OB"/>
    <property type="match status" value="1"/>
</dbReference>
<dbReference type="PRINTS" id="PR01657">
    <property type="entry name" value="MCMFAMILY"/>
</dbReference>
<organism evidence="17">
    <name type="scientific">Anisakis simplex</name>
    <name type="common">Herring worm</name>
    <dbReference type="NCBI Taxonomy" id="6269"/>
    <lineage>
        <taxon>Eukaryota</taxon>
        <taxon>Metazoa</taxon>
        <taxon>Ecdysozoa</taxon>
        <taxon>Nematoda</taxon>
        <taxon>Chromadorea</taxon>
        <taxon>Rhabditida</taxon>
        <taxon>Spirurina</taxon>
        <taxon>Ascaridomorpha</taxon>
        <taxon>Ascaridoidea</taxon>
        <taxon>Anisakidae</taxon>
        <taxon>Anisakis</taxon>
        <taxon>Anisakis simplex complex</taxon>
    </lineage>
</organism>
<dbReference type="InterPro" id="IPR033762">
    <property type="entry name" value="MCM_OB"/>
</dbReference>
<dbReference type="InterPro" id="IPR008046">
    <property type="entry name" value="Mcm3"/>
</dbReference>
<keyword evidence="5 12" id="KW-0378">Hydrolase</keyword>
<dbReference type="PRINTS" id="PR01659">
    <property type="entry name" value="MCMPROTEIN3"/>
</dbReference>
<dbReference type="Pfam" id="PF23191">
    <property type="entry name" value="WHD_MCM3_C"/>
    <property type="match status" value="1"/>
</dbReference>
<reference evidence="15 16" key="2">
    <citation type="submission" date="2018-11" db="EMBL/GenBank/DDBJ databases">
        <authorList>
            <consortium name="Pathogen Informatics"/>
        </authorList>
    </citation>
    <scope>NUCLEOTIDE SEQUENCE [LARGE SCALE GENOMIC DNA]</scope>
</reference>
<protein>
    <recommendedName>
        <fullName evidence="12">DNA replication licensing factor MCM3</fullName>
        <ecNumber evidence="12">3.6.4.12</ecNumber>
    </recommendedName>
</protein>
<keyword evidence="8 11" id="KW-0238">DNA-binding</keyword>
<evidence type="ECO:0000256" key="8">
    <source>
        <dbReference type="ARBA" id="ARBA00023125"/>
    </source>
</evidence>
<dbReference type="GO" id="GO:0005634">
    <property type="term" value="C:nucleus"/>
    <property type="evidence" value="ECO:0007669"/>
    <property type="project" value="UniProtKB-SubCell"/>
</dbReference>
<evidence type="ECO:0000256" key="13">
    <source>
        <dbReference type="SAM" id="MobiDB-lite"/>
    </source>
</evidence>
<dbReference type="GO" id="GO:0017116">
    <property type="term" value="F:single-stranded DNA helicase activity"/>
    <property type="evidence" value="ECO:0007669"/>
    <property type="project" value="TreeGrafter"/>
</dbReference>
<dbReference type="PROSITE" id="PS50051">
    <property type="entry name" value="MCM_2"/>
    <property type="match status" value="1"/>
</dbReference>
<dbReference type="Gene3D" id="3.30.1640.10">
    <property type="entry name" value="mini-chromosome maintenance (MCM) complex, chain A, domain 1"/>
    <property type="match status" value="1"/>
</dbReference>
<evidence type="ECO:0000256" key="1">
    <source>
        <dbReference type="ARBA" id="ARBA00004123"/>
    </source>
</evidence>
<feature type="compositionally biased region" description="Basic and acidic residues" evidence="13">
    <location>
        <begin position="659"/>
        <end position="670"/>
    </location>
</feature>
<dbReference type="InterPro" id="IPR041562">
    <property type="entry name" value="MCM_lid"/>
</dbReference>
<dbReference type="SMART" id="SM00382">
    <property type="entry name" value="AAA"/>
    <property type="match status" value="1"/>
</dbReference>
<dbReference type="Gene3D" id="2.40.50.140">
    <property type="entry name" value="Nucleic acid-binding proteins"/>
    <property type="match status" value="1"/>
</dbReference>
<dbReference type="SUPFAM" id="SSF52540">
    <property type="entry name" value="P-loop containing nucleoside triphosphate hydrolases"/>
    <property type="match status" value="1"/>
</dbReference>
<dbReference type="EC" id="3.6.4.12" evidence="12"/>
<comment type="subunit">
    <text evidence="12">Component of the MCM2-7 complex.</text>
</comment>
<dbReference type="PANTHER" id="PTHR11630:SF46">
    <property type="entry name" value="DNA REPLICATION LICENSING FACTOR MCM3-RELATED"/>
    <property type="match status" value="1"/>
</dbReference>
<dbReference type="InterPro" id="IPR031327">
    <property type="entry name" value="MCM"/>
</dbReference>
<evidence type="ECO:0000256" key="6">
    <source>
        <dbReference type="ARBA" id="ARBA00022806"/>
    </source>
</evidence>
<reference evidence="17" key="1">
    <citation type="submission" date="2016-04" db="UniProtKB">
        <authorList>
            <consortium name="WormBaseParasite"/>
        </authorList>
    </citation>
    <scope>IDENTIFICATION</scope>
</reference>
<comment type="catalytic activity">
    <reaction evidence="10 12">
        <text>ATP + H2O = ADP + phosphate + H(+)</text>
        <dbReference type="Rhea" id="RHEA:13065"/>
        <dbReference type="ChEBI" id="CHEBI:15377"/>
        <dbReference type="ChEBI" id="CHEBI:15378"/>
        <dbReference type="ChEBI" id="CHEBI:30616"/>
        <dbReference type="ChEBI" id="CHEBI:43474"/>
        <dbReference type="ChEBI" id="CHEBI:456216"/>
        <dbReference type="EC" id="3.6.4.12"/>
    </reaction>
</comment>
<dbReference type="InterPro" id="IPR012340">
    <property type="entry name" value="NA-bd_OB-fold"/>
</dbReference>
<evidence type="ECO:0000256" key="5">
    <source>
        <dbReference type="ARBA" id="ARBA00022801"/>
    </source>
</evidence>
<evidence type="ECO:0000313" key="16">
    <source>
        <dbReference type="Proteomes" id="UP000267096"/>
    </source>
</evidence>
<dbReference type="GO" id="GO:0005524">
    <property type="term" value="F:ATP binding"/>
    <property type="evidence" value="ECO:0007669"/>
    <property type="project" value="UniProtKB-UniRule"/>
</dbReference>
<name>A0A158PNW8_ANISI</name>
<dbReference type="SUPFAM" id="SSF50249">
    <property type="entry name" value="Nucleic acid-binding proteins"/>
    <property type="match status" value="1"/>
</dbReference>
<dbReference type="EMBL" id="UYRR01031201">
    <property type="protein sequence ID" value="VDK47522.1"/>
    <property type="molecule type" value="Genomic_DNA"/>
</dbReference>
<dbReference type="PROSITE" id="PS00847">
    <property type="entry name" value="MCM_1"/>
    <property type="match status" value="1"/>
</dbReference>
<dbReference type="GO" id="GO:0003697">
    <property type="term" value="F:single-stranded DNA binding"/>
    <property type="evidence" value="ECO:0007669"/>
    <property type="project" value="TreeGrafter"/>
</dbReference>
<evidence type="ECO:0000259" key="14">
    <source>
        <dbReference type="PROSITE" id="PS50051"/>
    </source>
</evidence>
<evidence type="ECO:0000256" key="12">
    <source>
        <dbReference type="RuleBase" id="RU368061"/>
    </source>
</evidence>
<dbReference type="InterPro" id="IPR001208">
    <property type="entry name" value="MCM_dom"/>
</dbReference>
<dbReference type="InterPro" id="IPR027925">
    <property type="entry name" value="MCM_N"/>
</dbReference>
<feature type="region of interest" description="Disordered" evidence="13">
    <location>
        <begin position="659"/>
        <end position="699"/>
    </location>
</feature>
<dbReference type="GO" id="GO:1902975">
    <property type="term" value="P:mitotic DNA replication initiation"/>
    <property type="evidence" value="ECO:0007669"/>
    <property type="project" value="TreeGrafter"/>
</dbReference>
<comment type="subcellular location">
    <subcellularLocation>
        <location evidence="1 12">Nucleus</location>
    </subcellularLocation>
</comment>
<gene>
    <name evidence="15" type="ORF">ASIM_LOCUS12503</name>
</gene>
<dbReference type="Pfam" id="PF14551">
    <property type="entry name" value="MCM_N"/>
    <property type="match status" value="1"/>
</dbReference>
<evidence type="ECO:0000256" key="9">
    <source>
        <dbReference type="ARBA" id="ARBA00023242"/>
    </source>
</evidence>
<keyword evidence="16" id="KW-1185">Reference proteome</keyword>
<feature type="compositionally biased region" description="Polar residues" evidence="13">
    <location>
        <begin position="683"/>
        <end position="698"/>
    </location>
</feature>
<evidence type="ECO:0000313" key="17">
    <source>
        <dbReference type="WBParaSite" id="ASIM_0001303701-mRNA-1"/>
    </source>
</evidence>
<dbReference type="OrthoDB" id="1882346at2759"/>
<dbReference type="WBParaSite" id="ASIM_0001303701-mRNA-1">
    <property type="protein sequence ID" value="ASIM_0001303701-mRNA-1"/>
    <property type="gene ID" value="ASIM_0001303701"/>
</dbReference>
<accession>A0A158PNW8</accession>
<keyword evidence="4 11" id="KW-0547">Nucleotide-binding</keyword>
<keyword evidence="7 11" id="KW-0067">ATP-binding</keyword>
<dbReference type="FunFam" id="2.20.28.10:FF:000008">
    <property type="entry name" value="DNA helicase"/>
    <property type="match status" value="1"/>
</dbReference>
<dbReference type="PANTHER" id="PTHR11630">
    <property type="entry name" value="DNA REPLICATION LICENSING FACTOR MCM FAMILY MEMBER"/>
    <property type="match status" value="1"/>
</dbReference>
<dbReference type="InterPro" id="IPR018525">
    <property type="entry name" value="MCM_CS"/>
</dbReference>
<dbReference type="Gene3D" id="3.40.50.300">
    <property type="entry name" value="P-loop containing nucleotide triphosphate hydrolases"/>
    <property type="match status" value="1"/>
</dbReference>
<dbReference type="AlphaFoldDB" id="A0A158PNW8"/>
<sequence length="847" mass="95344">MDLIDREDENFAREVTLEYLNFIDDSAEQKIYVQKVEELIKEEGNRLIVNLNDVRSKLPERANGLLKNFSREILCLQKAVNDFISRTDPIFSKNRDILVGFEGSFGERHVNPRTLKARYLGNMVCCEGIVTKCSTVRPKLVRSVHYCPATGKTFERKYTDLTSYDAFPSSNYYPTEDENKNPLETEYGLSTYKDYQTFSIQELPETAPPGQLPRSVDVIAEEDLADCCKPGDRIRVVGLYRCLPNKRSAFSNGTFRSVIISNNVQLMSKELQPNFEPEDIKNIRKMSRNNDIFNILARSLAPSIWGHDEVKKAILCLLLGGNEKLLQNGTRLRGDINVLLIGDPSVAKSQLLRYVLHTAPRAIATTGRGSSGVGLTAAVTTDSDTGDRRLEAGAMVLADRGIVCIDEFDKMSDIDRTAIHEVMEQGRVTIAKAGIHAKLNARCSVLAAANPVFGRYDIYKSPMQNINMQDSLLSRFDLIFVLLDEHNMDRDGAVAEHVVKLHRYRTPGEADGTVLPMGAAVETLSTFDLDENDSQGGTEIYEKNRGWCAARNNEKILTLQFMRKYIHMAKAVKPQLTEEATAYITDCYTELRSFDTSKTDRERTMPVTARQLETLIRVSTAMAKARLAKTVLRSDAEKAYQLLHYACFKEKAKERIEMEQQKKVSKGGEHESDEEEGDEHINETTAQSMETDSSSLPSRRSKRYISTHLMNDAIFLLEFLLVKYISQIIIGKRGTLTESSQATIDDDATMDTTAISSELSSVPSAKRPRQEAPSISVDRYKTFRKYLRKAFDESSDPTEMIPIATIQDAIQNQAGRLPFSQSEFDAAFEQLSSENIVMVVDDRIVLI</sequence>
<dbReference type="GO" id="GO:0006271">
    <property type="term" value="P:DNA strand elongation involved in DNA replication"/>
    <property type="evidence" value="ECO:0007669"/>
    <property type="project" value="TreeGrafter"/>
</dbReference>
<dbReference type="Gene3D" id="2.20.28.10">
    <property type="match status" value="1"/>
</dbReference>
<dbReference type="SMART" id="SM00350">
    <property type="entry name" value="MCM"/>
    <property type="match status" value="1"/>
</dbReference>
<evidence type="ECO:0000256" key="3">
    <source>
        <dbReference type="ARBA" id="ARBA00022705"/>
    </source>
</evidence>
<comment type="similarity">
    <text evidence="2 11">Belongs to the MCM family.</text>
</comment>
<dbReference type="Pfam" id="PF17855">
    <property type="entry name" value="MCM_lid"/>
    <property type="match status" value="1"/>
</dbReference>
<dbReference type="GO" id="GO:0042555">
    <property type="term" value="C:MCM complex"/>
    <property type="evidence" value="ECO:0007669"/>
    <property type="project" value="UniProtKB-UniRule"/>
</dbReference>
<evidence type="ECO:0000313" key="15">
    <source>
        <dbReference type="EMBL" id="VDK47522.1"/>
    </source>
</evidence>
<evidence type="ECO:0000256" key="4">
    <source>
        <dbReference type="ARBA" id="ARBA00022741"/>
    </source>
</evidence>
<dbReference type="GO" id="GO:0000727">
    <property type="term" value="P:double-strand break repair via break-induced replication"/>
    <property type="evidence" value="ECO:0007669"/>
    <property type="project" value="TreeGrafter"/>
</dbReference>
<feature type="domain" description="MCM C-terminal AAA(+) ATPase" evidence="14">
    <location>
        <begin position="292"/>
        <end position="498"/>
    </location>
</feature>
<evidence type="ECO:0000256" key="7">
    <source>
        <dbReference type="ARBA" id="ARBA00022840"/>
    </source>
</evidence>
<proteinExistence type="inferred from homology"/>
<evidence type="ECO:0000256" key="11">
    <source>
        <dbReference type="RuleBase" id="RU004070"/>
    </source>
</evidence>
<evidence type="ECO:0000256" key="10">
    <source>
        <dbReference type="ARBA" id="ARBA00047995"/>
    </source>
</evidence>
<dbReference type="GO" id="GO:0016787">
    <property type="term" value="F:hydrolase activity"/>
    <property type="evidence" value="ECO:0007669"/>
    <property type="project" value="UniProtKB-KW"/>
</dbReference>
<keyword evidence="6 12" id="KW-0347">Helicase</keyword>
<dbReference type="InterPro" id="IPR027417">
    <property type="entry name" value="P-loop_NTPase"/>
</dbReference>